<sequence length="216" mass="24786">MRLVNRLLNGFGQNNSSLREEMVIKCLSSIPALSLILDAGAGEQIYKRYCQHLSYISQDFCQYNGIGNSIGLQTVAFDTDAIDIVSDLVSIPFKDEHFDAIMCTEVFEHIPDPIKAFNELDRLLKPGGYILITAPFNSLTHFAPYHFCSGFNKYFFQNLFKNSFEIIEITPYGNYFEVLAQELLRISSVTKQYLNKDINFFLKIYIIVLTFILKEN</sequence>
<accession>A0A286FDB5</accession>
<dbReference type="OrthoDB" id="9805171at2"/>
<dbReference type="InterPro" id="IPR029063">
    <property type="entry name" value="SAM-dependent_MTases_sf"/>
</dbReference>
<dbReference type="Proteomes" id="UP000219452">
    <property type="component" value="Unassembled WGS sequence"/>
</dbReference>
<gene>
    <name evidence="2" type="ORF">SAMN06269250_1721</name>
</gene>
<keyword evidence="2" id="KW-0808">Transferase</keyword>
<dbReference type="InterPro" id="IPR013216">
    <property type="entry name" value="Methyltransf_11"/>
</dbReference>
<dbReference type="GO" id="GO:0032259">
    <property type="term" value="P:methylation"/>
    <property type="evidence" value="ECO:0007669"/>
    <property type="project" value="UniProtKB-KW"/>
</dbReference>
<evidence type="ECO:0000313" key="2">
    <source>
        <dbReference type="EMBL" id="SOD81237.1"/>
    </source>
</evidence>
<evidence type="ECO:0000259" key="1">
    <source>
        <dbReference type="Pfam" id="PF08241"/>
    </source>
</evidence>
<protein>
    <submittedName>
        <fullName evidence="2">Methyltransferase domain-containing protein</fullName>
    </submittedName>
</protein>
<keyword evidence="3" id="KW-1185">Reference proteome</keyword>
<feature type="domain" description="Methyltransferase type 11" evidence="1">
    <location>
        <begin position="38"/>
        <end position="132"/>
    </location>
</feature>
<reference evidence="3" key="1">
    <citation type="submission" date="2017-09" db="EMBL/GenBank/DDBJ databases">
        <authorList>
            <person name="Varghese N."/>
            <person name="Submissions S."/>
        </authorList>
    </citation>
    <scope>NUCLEOTIDE SEQUENCE [LARGE SCALE GENOMIC DNA]</scope>
    <source>
        <strain evidence="3">DSM 29961</strain>
    </source>
</reference>
<dbReference type="EMBL" id="OCNH01000001">
    <property type="protein sequence ID" value="SOD81237.1"/>
    <property type="molecule type" value="Genomic_DNA"/>
</dbReference>
<proteinExistence type="predicted"/>
<dbReference type="GO" id="GO:0008757">
    <property type="term" value="F:S-adenosylmethionine-dependent methyltransferase activity"/>
    <property type="evidence" value="ECO:0007669"/>
    <property type="project" value="InterPro"/>
</dbReference>
<keyword evidence="2" id="KW-0489">Methyltransferase</keyword>
<dbReference type="Pfam" id="PF08241">
    <property type="entry name" value="Methyltransf_11"/>
    <property type="match status" value="1"/>
</dbReference>
<dbReference type="RefSeq" id="WP_097125331.1">
    <property type="nucleotide sequence ID" value="NZ_OCNH01000001.1"/>
</dbReference>
<dbReference type="CDD" id="cd02440">
    <property type="entry name" value="AdoMet_MTases"/>
    <property type="match status" value="1"/>
</dbReference>
<dbReference type="AlphaFoldDB" id="A0A286FDB5"/>
<organism evidence="2 3">
    <name type="scientific">Spirosoma fluviale</name>
    <dbReference type="NCBI Taxonomy" id="1597977"/>
    <lineage>
        <taxon>Bacteria</taxon>
        <taxon>Pseudomonadati</taxon>
        <taxon>Bacteroidota</taxon>
        <taxon>Cytophagia</taxon>
        <taxon>Cytophagales</taxon>
        <taxon>Cytophagaceae</taxon>
        <taxon>Spirosoma</taxon>
    </lineage>
</organism>
<evidence type="ECO:0000313" key="3">
    <source>
        <dbReference type="Proteomes" id="UP000219452"/>
    </source>
</evidence>
<dbReference type="SUPFAM" id="SSF53335">
    <property type="entry name" value="S-adenosyl-L-methionine-dependent methyltransferases"/>
    <property type="match status" value="1"/>
</dbReference>
<dbReference type="Gene3D" id="3.40.50.150">
    <property type="entry name" value="Vaccinia Virus protein VP39"/>
    <property type="match status" value="1"/>
</dbReference>
<name>A0A286FDB5_9BACT</name>